<comment type="caution">
    <text evidence="2">The sequence shown here is derived from an EMBL/GenBank/DDBJ whole genome shotgun (WGS) entry which is preliminary data.</text>
</comment>
<dbReference type="Gene3D" id="1.10.150.20">
    <property type="entry name" value="5' to 3' exonuclease, C-terminal subdomain"/>
    <property type="match status" value="1"/>
</dbReference>
<evidence type="ECO:0000313" key="3">
    <source>
        <dbReference type="Proteomes" id="UP000317722"/>
    </source>
</evidence>
<dbReference type="PANTHER" id="PTHR36121:SF1">
    <property type="entry name" value="PROTEIN SXY"/>
    <property type="match status" value="1"/>
</dbReference>
<dbReference type="InterPro" id="IPR047525">
    <property type="entry name" value="TfoX-like"/>
</dbReference>
<evidence type="ECO:0000259" key="1">
    <source>
        <dbReference type="Pfam" id="PF04994"/>
    </source>
</evidence>
<dbReference type="PANTHER" id="PTHR36121">
    <property type="entry name" value="PROTEIN SXY"/>
    <property type="match status" value="1"/>
</dbReference>
<name>A0A502CY83_9MICO</name>
<dbReference type="RefSeq" id="WP_140738421.1">
    <property type="nucleotide sequence ID" value="NZ_RCZM01000002.1"/>
</dbReference>
<keyword evidence="3" id="KW-1185">Reference proteome</keyword>
<reference evidence="2 3" key="1">
    <citation type="journal article" date="2019" name="Environ. Microbiol.">
        <title>Species interactions and distinct microbial communities in high Arctic permafrost affected cryosols are associated with the CH4 and CO2 gas fluxes.</title>
        <authorList>
            <person name="Altshuler I."/>
            <person name="Hamel J."/>
            <person name="Turney S."/>
            <person name="Magnuson E."/>
            <person name="Levesque R."/>
            <person name="Greer C."/>
            <person name="Whyte L.G."/>
        </authorList>
    </citation>
    <scope>NUCLEOTIDE SEQUENCE [LARGE SCALE GENOMIC DNA]</scope>
    <source>
        <strain evidence="2 3">S9.3A</strain>
    </source>
</reference>
<dbReference type="Proteomes" id="UP000317722">
    <property type="component" value="Unassembled WGS sequence"/>
</dbReference>
<feature type="domain" description="TfoX C-terminal" evidence="1">
    <location>
        <begin position="5"/>
        <end position="82"/>
    </location>
</feature>
<proteinExistence type="predicted"/>
<dbReference type="OrthoDB" id="4350139at2"/>
<sequence length="96" mass="10433">MSHAPRLRDLPNLGPASEAMLTAAGIATPDDLDRLGAVEAYRRAIRSGAPRHTMLLWSLDAALLGVDWRDVPLERRRAVSAQAERALAEPHRTEGG</sequence>
<gene>
    <name evidence="2" type="ORF">EAH86_07570</name>
</gene>
<accession>A0A502CY83</accession>
<dbReference type="InterPro" id="IPR007077">
    <property type="entry name" value="TfoX_C"/>
</dbReference>
<evidence type="ECO:0000313" key="2">
    <source>
        <dbReference type="EMBL" id="TPG18227.1"/>
    </source>
</evidence>
<organism evidence="2 3">
    <name type="scientific">Pedococcus bigeumensis</name>
    <dbReference type="NCBI Taxonomy" id="433644"/>
    <lineage>
        <taxon>Bacteria</taxon>
        <taxon>Bacillati</taxon>
        <taxon>Actinomycetota</taxon>
        <taxon>Actinomycetes</taxon>
        <taxon>Micrococcales</taxon>
        <taxon>Intrasporangiaceae</taxon>
        <taxon>Pedococcus</taxon>
    </lineage>
</organism>
<protein>
    <submittedName>
        <fullName evidence="2">Competence protein TfoX</fullName>
    </submittedName>
</protein>
<dbReference type="EMBL" id="RCZM01000002">
    <property type="protein sequence ID" value="TPG18227.1"/>
    <property type="molecule type" value="Genomic_DNA"/>
</dbReference>
<dbReference type="AlphaFoldDB" id="A0A502CY83"/>
<dbReference type="Pfam" id="PF04994">
    <property type="entry name" value="TfoX_C"/>
    <property type="match status" value="1"/>
</dbReference>